<feature type="binding site" evidence="1">
    <location>
        <position position="352"/>
    </location>
    <ligand>
        <name>Ni(2+)</name>
        <dbReference type="ChEBI" id="CHEBI:49786"/>
    </ligand>
</feature>
<evidence type="ECO:0000313" key="3">
    <source>
        <dbReference type="Proteomes" id="UP000175691"/>
    </source>
</evidence>
<dbReference type="Pfam" id="PF00374">
    <property type="entry name" value="NiFeSe_Hases"/>
    <property type="match status" value="1"/>
</dbReference>
<accession>A0A1E7ZDH5</accession>
<dbReference type="RefSeq" id="WP_070124406.1">
    <property type="nucleotide sequence ID" value="NZ_MDHN01000013.1"/>
</dbReference>
<dbReference type="PANTHER" id="PTHR42958:SF4">
    <property type="entry name" value="HYDROGENASE EXPRESSION_FORMATION PROTEIN HUPK"/>
    <property type="match status" value="1"/>
</dbReference>
<dbReference type="GO" id="GO:0016151">
    <property type="term" value="F:nickel cation binding"/>
    <property type="evidence" value="ECO:0007669"/>
    <property type="project" value="InterPro"/>
</dbReference>
<keyword evidence="1" id="KW-0479">Metal-binding</keyword>
<dbReference type="Proteomes" id="UP000175691">
    <property type="component" value="Unassembled WGS sequence"/>
</dbReference>
<dbReference type="AlphaFoldDB" id="A0A1E7ZDH5"/>
<feature type="binding site" evidence="1">
    <location>
        <position position="310"/>
    </location>
    <ligand>
        <name>Mg(2+)</name>
        <dbReference type="ChEBI" id="CHEBI:18420"/>
    </ligand>
</feature>
<dbReference type="InterPro" id="IPR001501">
    <property type="entry name" value="Ni-dep_hyd_lsu"/>
</dbReference>
<sequence>MTSFSAGEIQVSAVWKQGQLTIADIINSRPRHLTAWFRDKPVEQVVGALPLIFNVCAVAQTVASLKAMESAQSITVSEPTRRARAFLVMAESARELGISLLQHWVAGKDVIMGRLTAWFAHCHQKASWSLQLNATAKEDTEDYNSHVAALETLIIAMFSAPLGELKNPVWLREWVVNHHAETAALFNNLSFGAGADTLDLSVQTDLDSVLDELDNGDRAAFCKLPSINGKPRESGCFVRAGNQDHNVFVNRLSALINDFATIPRNMRRLLPDAGIQRHGIGLTETARGTLLHKVELRQLGEQWVIEDYAIVAPTEWNFHPRGSLYSVCNGMKVDADNATTVVDTMIKMIDPCVSWKSEVSHA</sequence>
<dbReference type="PANTHER" id="PTHR42958">
    <property type="entry name" value="HYDROGENASE-2 LARGE CHAIN"/>
    <property type="match status" value="1"/>
</dbReference>
<proteinExistence type="predicted"/>
<dbReference type="STRING" id="1656094.BFC18_07395"/>
<comment type="caution">
    <text evidence="2">The sequence shown here is derived from an EMBL/GenBank/DDBJ whole genome shotgun (WGS) entry which is preliminary data.</text>
</comment>
<keyword evidence="1" id="KW-0533">Nickel</keyword>
<reference evidence="2 3" key="1">
    <citation type="submission" date="2016-08" db="EMBL/GenBank/DDBJ databases">
        <authorList>
            <person name="Seilhamer J.J."/>
        </authorList>
    </citation>
    <scope>NUCLEOTIDE SEQUENCE [LARGE SCALE GENOMIC DNA]</scope>
    <source>
        <strain evidence="2 3">KCTC 42603</strain>
    </source>
</reference>
<organism evidence="2 3">
    <name type="scientific">Alteromonas confluentis</name>
    <dbReference type="NCBI Taxonomy" id="1656094"/>
    <lineage>
        <taxon>Bacteria</taxon>
        <taxon>Pseudomonadati</taxon>
        <taxon>Pseudomonadota</taxon>
        <taxon>Gammaproteobacteria</taxon>
        <taxon>Alteromonadales</taxon>
        <taxon>Alteromonadaceae</taxon>
        <taxon>Alteromonas/Salinimonas group</taxon>
        <taxon>Alteromonas</taxon>
    </lineage>
</organism>
<protein>
    <recommendedName>
        <fullName evidence="4">Ni,Fe-hydrogenase I large subunit</fullName>
    </recommendedName>
</protein>
<keyword evidence="3" id="KW-1185">Reference proteome</keyword>
<dbReference type="OrthoDB" id="9157196at2"/>
<evidence type="ECO:0000256" key="1">
    <source>
        <dbReference type="PIRSR" id="PIRSR601501-1"/>
    </source>
</evidence>
<dbReference type="Gene3D" id="1.10.645.10">
    <property type="entry name" value="Cytochrome-c3 Hydrogenase, chain B"/>
    <property type="match status" value="2"/>
</dbReference>
<dbReference type="InterPro" id="IPR029014">
    <property type="entry name" value="NiFe-Hase_large"/>
</dbReference>
<comment type="cofactor">
    <cofactor evidence="1">
        <name>Ni(2+)</name>
        <dbReference type="ChEBI" id="CHEBI:49786"/>
    </cofactor>
</comment>
<evidence type="ECO:0000313" key="2">
    <source>
        <dbReference type="EMBL" id="OFC71550.1"/>
    </source>
</evidence>
<dbReference type="EMBL" id="MDHN01000013">
    <property type="protein sequence ID" value="OFC71550.1"/>
    <property type="molecule type" value="Genomic_DNA"/>
</dbReference>
<evidence type="ECO:0008006" key="4">
    <source>
        <dbReference type="Google" id="ProtNLM"/>
    </source>
</evidence>
<gene>
    <name evidence="2" type="ORF">BFC18_07395</name>
</gene>
<dbReference type="SUPFAM" id="SSF56762">
    <property type="entry name" value="HydB/Nqo4-like"/>
    <property type="match status" value="1"/>
</dbReference>
<keyword evidence="1" id="KW-0460">Magnesium</keyword>
<dbReference type="InterPro" id="IPR050867">
    <property type="entry name" value="NiFe/NiFeSe_hydrgnase_LSU"/>
</dbReference>
<name>A0A1E7ZDH5_9ALTE</name>